<dbReference type="SUPFAM" id="SSF52172">
    <property type="entry name" value="CheY-like"/>
    <property type="match status" value="1"/>
</dbReference>
<organism evidence="20 21">
    <name type="scientific">Paenibacillus taichungensis</name>
    <dbReference type="NCBI Taxonomy" id="484184"/>
    <lineage>
        <taxon>Bacteria</taxon>
        <taxon>Bacillati</taxon>
        <taxon>Bacillota</taxon>
        <taxon>Bacilli</taxon>
        <taxon>Bacillales</taxon>
        <taxon>Paenibacillaceae</taxon>
        <taxon>Paenibacillus</taxon>
    </lineage>
</organism>
<comment type="similarity">
    <text evidence="3">In the N-terminal section; belongs to the phytochrome family.</text>
</comment>
<dbReference type="Gene3D" id="1.10.287.130">
    <property type="match status" value="1"/>
</dbReference>
<evidence type="ECO:0000256" key="12">
    <source>
        <dbReference type="ARBA" id="ARBA00023136"/>
    </source>
</evidence>
<keyword evidence="10" id="KW-0067">ATP-binding</keyword>
<dbReference type="SMART" id="SM00448">
    <property type="entry name" value="REC"/>
    <property type="match status" value="1"/>
</dbReference>
<reference evidence="20 21" key="1">
    <citation type="submission" date="2018-04" db="EMBL/GenBank/DDBJ databases">
        <title>Paenibacillus taichungensis Genome sequencing and assembly.</title>
        <authorList>
            <person name="Xu J."/>
            <person name="Rensing C."/>
            <person name="Mazhar H.S."/>
        </authorList>
    </citation>
    <scope>NUCLEOTIDE SEQUENCE [LARGE SCALE GENOMIC DNA]</scope>
    <source>
        <strain evidence="20 21">NC1</strain>
    </source>
</reference>
<keyword evidence="9 20" id="KW-0418">Kinase</keyword>
<dbReference type="InterPro" id="IPR011006">
    <property type="entry name" value="CheY-like_superfamily"/>
</dbReference>
<dbReference type="PRINTS" id="PR00344">
    <property type="entry name" value="BCTRLSENSOR"/>
</dbReference>
<dbReference type="SUPFAM" id="SSF47384">
    <property type="entry name" value="Homodimeric domain of signal transducing histidine kinase"/>
    <property type="match status" value="1"/>
</dbReference>
<keyword evidence="8" id="KW-0547">Nucleotide-binding</keyword>
<evidence type="ECO:0000256" key="10">
    <source>
        <dbReference type="ARBA" id="ARBA00022840"/>
    </source>
</evidence>
<dbReference type="Pfam" id="PF05227">
    <property type="entry name" value="CHASE3"/>
    <property type="match status" value="1"/>
</dbReference>
<dbReference type="InterPro" id="IPR007891">
    <property type="entry name" value="CHASE3"/>
</dbReference>
<protein>
    <recommendedName>
        <fullName evidence="13">Circadian input-output histidine kinase CikA</fullName>
        <ecNumber evidence="4">2.7.13.3</ecNumber>
    </recommendedName>
</protein>
<dbReference type="InterPro" id="IPR001789">
    <property type="entry name" value="Sig_transdc_resp-reg_receiver"/>
</dbReference>
<comment type="subcellular location">
    <subcellularLocation>
        <location evidence="2">Cell membrane</location>
        <topology evidence="2">Multi-pass membrane protein</topology>
    </subcellularLocation>
</comment>
<evidence type="ECO:0000256" key="5">
    <source>
        <dbReference type="ARBA" id="ARBA00022475"/>
    </source>
</evidence>
<dbReference type="PROSITE" id="PS50110">
    <property type="entry name" value="RESPONSE_REGULATORY"/>
    <property type="match status" value="1"/>
</dbReference>
<dbReference type="AlphaFoldDB" id="A0A329QPY4"/>
<dbReference type="SMART" id="SM00388">
    <property type="entry name" value="HisKA"/>
    <property type="match status" value="1"/>
</dbReference>
<dbReference type="Pfam" id="PF13185">
    <property type="entry name" value="GAF_2"/>
    <property type="match status" value="1"/>
</dbReference>
<feature type="modified residue" description="4-aspartylphosphate" evidence="14">
    <location>
        <position position="819"/>
    </location>
</feature>
<evidence type="ECO:0000256" key="6">
    <source>
        <dbReference type="ARBA" id="ARBA00022553"/>
    </source>
</evidence>
<name>A0A329QPY4_9BACL</name>
<dbReference type="PROSITE" id="PS50885">
    <property type="entry name" value="HAMP"/>
    <property type="match status" value="1"/>
</dbReference>
<accession>A0A329QPY4</accession>
<keyword evidence="11" id="KW-0902">Two-component regulatory system</keyword>
<dbReference type="GO" id="GO:0000155">
    <property type="term" value="F:phosphorelay sensor kinase activity"/>
    <property type="evidence" value="ECO:0007669"/>
    <property type="project" value="InterPro"/>
</dbReference>
<keyword evidence="16" id="KW-1133">Transmembrane helix</keyword>
<feature type="domain" description="HAMP" evidence="19">
    <location>
        <begin position="193"/>
        <end position="246"/>
    </location>
</feature>
<dbReference type="Pfam" id="PF00512">
    <property type="entry name" value="HisKA"/>
    <property type="match status" value="1"/>
</dbReference>
<evidence type="ECO:0000256" key="3">
    <source>
        <dbReference type="ARBA" id="ARBA00006402"/>
    </source>
</evidence>
<feature type="domain" description="Histidine kinase" evidence="17">
    <location>
        <begin position="491"/>
        <end position="723"/>
    </location>
</feature>
<dbReference type="GO" id="GO:0005524">
    <property type="term" value="F:ATP binding"/>
    <property type="evidence" value="ECO:0007669"/>
    <property type="project" value="UniProtKB-KW"/>
</dbReference>
<evidence type="ECO:0000256" key="4">
    <source>
        <dbReference type="ARBA" id="ARBA00012438"/>
    </source>
</evidence>
<dbReference type="InterPro" id="IPR003661">
    <property type="entry name" value="HisK_dim/P_dom"/>
</dbReference>
<keyword evidence="5" id="KW-1003">Cell membrane</keyword>
<dbReference type="SMART" id="SM00387">
    <property type="entry name" value="HATPase_c"/>
    <property type="match status" value="1"/>
</dbReference>
<evidence type="ECO:0000313" key="20">
    <source>
        <dbReference type="EMBL" id="RAW12748.1"/>
    </source>
</evidence>
<evidence type="ECO:0000256" key="9">
    <source>
        <dbReference type="ARBA" id="ARBA00022777"/>
    </source>
</evidence>
<dbReference type="CDD" id="cd19410">
    <property type="entry name" value="HK9-like_sensor"/>
    <property type="match status" value="1"/>
</dbReference>
<dbReference type="PANTHER" id="PTHR45339">
    <property type="entry name" value="HYBRID SIGNAL TRANSDUCTION HISTIDINE KINASE J"/>
    <property type="match status" value="1"/>
</dbReference>
<evidence type="ECO:0000256" key="1">
    <source>
        <dbReference type="ARBA" id="ARBA00000085"/>
    </source>
</evidence>
<dbReference type="Gene3D" id="6.10.340.10">
    <property type="match status" value="1"/>
</dbReference>
<dbReference type="CDD" id="cd16922">
    <property type="entry name" value="HATPase_EvgS-ArcB-TorS-like"/>
    <property type="match status" value="1"/>
</dbReference>
<dbReference type="InterPro" id="IPR003660">
    <property type="entry name" value="HAMP_dom"/>
</dbReference>
<dbReference type="GO" id="GO:0005886">
    <property type="term" value="C:plasma membrane"/>
    <property type="evidence" value="ECO:0007669"/>
    <property type="project" value="UniProtKB-SubCell"/>
</dbReference>
<comment type="catalytic activity">
    <reaction evidence="1">
        <text>ATP + protein L-histidine = ADP + protein N-phospho-L-histidine.</text>
        <dbReference type="EC" id="2.7.13.3"/>
    </reaction>
</comment>
<dbReference type="EMBL" id="QEVW01000014">
    <property type="protein sequence ID" value="RAW12748.1"/>
    <property type="molecule type" value="Genomic_DNA"/>
</dbReference>
<keyword evidence="12 16" id="KW-0472">Membrane</keyword>
<dbReference type="CDD" id="cd17546">
    <property type="entry name" value="REC_hyHK_CKI1_RcsC-like"/>
    <property type="match status" value="1"/>
</dbReference>
<dbReference type="PANTHER" id="PTHR45339:SF1">
    <property type="entry name" value="HYBRID SIGNAL TRANSDUCTION HISTIDINE KINASE J"/>
    <property type="match status" value="1"/>
</dbReference>
<dbReference type="InterPro" id="IPR036890">
    <property type="entry name" value="HATPase_C_sf"/>
</dbReference>
<evidence type="ECO:0000256" key="8">
    <source>
        <dbReference type="ARBA" id="ARBA00022741"/>
    </source>
</evidence>
<dbReference type="InterPro" id="IPR004358">
    <property type="entry name" value="Sig_transdc_His_kin-like_C"/>
</dbReference>
<evidence type="ECO:0000259" key="18">
    <source>
        <dbReference type="PROSITE" id="PS50110"/>
    </source>
</evidence>
<feature type="domain" description="Response regulatory" evidence="18">
    <location>
        <begin position="769"/>
        <end position="886"/>
    </location>
</feature>
<dbReference type="Pfam" id="PF02518">
    <property type="entry name" value="HATPase_c"/>
    <property type="match status" value="1"/>
</dbReference>
<evidence type="ECO:0000256" key="13">
    <source>
        <dbReference type="ARBA" id="ARBA00074306"/>
    </source>
</evidence>
<evidence type="ECO:0000256" key="14">
    <source>
        <dbReference type="PROSITE-ProRule" id="PRU00169"/>
    </source>
</evidence>
<feature type="coiled-coil region" evidence="15">
    <location>
        <begin position="408"/>
        <end position="453"/>
    </location>
</feature>
<sequence length="890" mass="100642">MITALLIFVLIMHSRINALQEETNVITHQDREITNLTNQMEKNILDMETGQRGYVITGNDKYLEPYLAGRIDLQNNYDELMSWSTEGSTQANRLASLKTNVDQWIASSSEPLITLKRDGRDRDVIAQYQTDDGINQMNQIRSQINEYRTIMTANTDHLIVRQAERNQLLIELLYLIWGLIALVTISAAWLMSRAISKPVQNITESISGFTSSRNLMSRIAITSNDEISDLGHVTNELLRSQQERIELQEHTNSMMSKYQGVHEIESLSDIFLSNLADKLHYPYAALYVRQEEKAEDLMIRTAVYAGDAQLNVRTSFQMGEGLVGQCAKEAKLMEFRQVPENYVQVFSSLGTAPPDSLLLFPICFLGEVLAVAEIAAFSPLTPIQISYVESITEDFGAAINSTLNTMRIDSLLTESQRLNEELQVYTEELQTQSEELQMQSETLQLLNSKLEERQLIADEKTIEAQRAQAEMTTYSEMLERSTRYKSEFLANMSHELRTPLNGILLLSEFLKENNSNSLTTDELEYAQAIHSSGQDLLNLINDILDLSKVEAGKLNIEAEAVNVSEIPESVMQYFGEIAREKQIDLQVRVEETVPDIMFTDGQRLKQIINNLLSNALKFTSQGSVLLDIRMANEEELTETERLTEEPFLAFSVQDTGIGISEDKQSIIFEAFQQAEKDTERHYGGTGLGLSITKELTLLLGGHIVVESDIGRGSTFIVYLPVQYNPFAQHEQPITKEHTTDDLENSENIRVLSTAESASLVEHDILKNKHVLLVDDDDRNLFALSKVLKAHHLDVSIAKDGEQALLELEQSSAIDLVLMDIMMPVMDGYEAIQQIRLMEEYQNLPIIALTARAMIEDRKRIINAGATEYMSKPINMEQLLVIMRMLLANKN</sequence>
<dbReference type="CDD" id="cd00082">
    <property type="entry name" value="HisKA"/>
    <property type="match status" value="1"/>
</dbReference>
<evidence type="ECO:0000313" key="21">
    <source>
        <dbReference type="Proteomes" id="UP000250642"/>
    </source>
</evidence>
<comment type="caution">
    <text evidence="20">The sequence shown here is derived from an EMBL/GenBank/DDBJ whole genome shotgun (WGS) entry which is preliminary data.</text>
</comment>
<keyword evidence="16" id="KW-0812">Transmembrane</keyword>
<evidence type="ECO:0000259" key="19">
    <source>
        <dbReference type="PROSITE" id="PS50885"/>
    </source>
</evidence>
<gene>
    <name evidence="20" type="ORF">DC345_20885</name>
</gene>
<evidence type="ECO:0000256" key="11">
    <source>
        <dbReference type="ARBA" id="ARBA00023012"/>
    </source>
</evidence>
<dbReference type="PROSITE" id="PS50109">
    <property type="entry name" value="HIS_KIN"/>
    <property type="match status" value="1"/>
</dbReference>
<dbReference type="Gene3D" id="3.30.565.10">
    <property type="entry name" value="Histidine kinase-like ATPase, C-terminal domain"/>
    <property type="match status" value="1"/>
</dbReference>
<dbReference type="EC" id="2.7.13.3" evidence="4"/>
<dbReference type="InterPro" id="IPR003018">
    <property type="entry name" value="GAF"/>
</dbReference>
<dbReference type="Gene3D" id="3.30.450.40">
    <property type="match status" value="1"/>
</dbReference>
<keyword evidence="15" id="KW-0175">Coiled coil</keyword>
<evidence type="ECO:0000256" key="2">
    <source>
        <dbReference type="ARBA" id="ARBA00004651"/>
    </source>
</evidence>
<dbReference type="RefSeq" id="WP_113054729.1">
    <property type="nucleotide sequence ID" value="NZ_QEVW01000014.1"/>
</dbReference>
<dbReference type="SUPFAM" id="SSF55781">
    <property type="entry name" value="GAF domain-like"/>
    <property type="match status" value="1"/>
</dbReference>
<proteinExistence type="inferred from homology"/>
<evidence type="ECO:0000256" key="15">
    <source>
        <dbReference type="SAM" id="Coils"/>
    </source>
</evidence>
<dbReference type="Pfam" id="PF00072">
    <property type="entry name" value="Response_reg"/>
    <property type="match status" value="1"/>
</dbReference>
<keyword evidence="7" id="KW-0808">Transferase</keyword>
<evidence type="ECO:0000256" key="7">
    <source>
        <dbReference type="ARBA" id="ARBA00022679"/>
    </source>
</evidence>
<dbReference type="Proteomes" id="UP000250642">
    <property type="component" value="Unassembled WGS sequence"/>
</dbReference>
<dbReference type="InterPro" id="IPR005467">
    <property type="entry name" value="His_kinase_dom"/>
</dbReference>
<dbReference type="InterPro" id="IPR003594">
    <property type="entry name" value="HATPase_dom"/>
</dbReference>
<dbReference type="FunFam" id="3.30.565.10:FF:000010">
    <property type="entry name" value="Sensor histidine kinase RcsC"/>
    <property type="match status" value="1"/>
</dbReference>
<dbReference type="Gene3D" id="3.40.50.2300">
    <property type="match status" value="1"/>
</dbReference>
<dbReference type="SUPFAM" id="SSF55874">
    <property type="entry name" value="ATPase domain of HSP90 chaperone/DNA topoisomerase II/histidine kinase"/>
    <property type="match status" value="1"/>
</dbReference>
<dbReference type="InterPro" id="IPR029016">
    <property type="entry name" value="GAF-like_dom_sf"/>
</dbReference>
<evidence type="ECO:0000256" key="16">
    <source>
        <dbReference type="SAM" id="Phobius"/>
    </source>
</evidence>
<feature type="transmembrane region" description="Helical" evidence="16">
    <location>
        <begin position="172"/>
        <end position="191"/>
    </location>
</feature>
<evidence type="ECO:0000259" key="17">
    <source>
        <dbReference type="PROSITE" id="PS50109"/>
    </source>
</evidence>
<keyword evidence="6 14" id="KW-0597">Phosphoprotein</keyword>
<dbReference type="InterPro" id="IPR036097">
    <property type="entry name" value="HisK_dim/P_sf"/>
</dbReference>